<reference evidence="1" key="1">
    <citation type="submission" date="2021-02" db="EMBL/GenBank/DDBJ databases">
        <authorList>
            <person name="Dougan E. K."/>
            <person name="Rhodes N."/>
            <person name="Thang M."/>
            <person name="Chan C."/>
        </authorList>
    </citation>
    <scope>NUCLEOTIDE SEQUENCE</scope>
</reference>
<dbReference type="EMBL" id="CAJNDS010002723">
    <property type="protein sequence ID" value="CAE7573792.1"/>
    <property type="molecule type" value="Genomic_DNA"/>
</dbReference>
<proteinExistence type="predicted"/>
<protein>
    <submittedName>
        <fullName evidence="1">H2a.zl protein</fullName>
    </submittedName>
</protein>
<name>A0A812UJU8_9DINO</name>
<gene>
    <name evidence="1" type="primary">h2a.zl</name>
    <name evidence="1" type="ORF">SNAT2548_LOCUS32725</name>
</gene>
<comment type="caution">
    <text evidence="1">The sequence shown here is derived from an EMBL/GenBank/DDBJ whole genome shotgun (WGS) entry which is preliminary data.</text>
</comment>
<dbReference type="Proteomes" id="UP000604046">
    <property type="component" value="Unassembled WGS sequence"/>
</dbReference>
<evidence type="ECO:0000313" key="2">
    <source>
        <dbReference type="Proteomes" id="UP000604046"/>
    </source>
</evidence>
<dbReference type="OrthoDB" id="431509at2759"/>
<dbReference type="AlphaFoldDB" id="A0A812UJU8"/>
<organism evidence="1 2">
    <name type="scientific">Symbiodinium natans</name>
    <dbReference type="NCBI Taxonomy" id="878477"/>
    <lineage>
        <taxon>Eukaryota</taxon>
        <taxon>Sar</taxon>
        <taxon>Alveolata</taxon>
        <taxon>Dinophyceae</taxon>
        <taxon>Suessiales</taxon>
        <taxon>Symbiodiniaceae</taxon>
        <taxon>Symbiodinium</taxon>
    </lineage>
</organism>
<keyword evidence="2" id="KW-1185">Reference proteome</keyword>
<accession>A0A812UJU8</accession>
<evidence type="ECO:0000313" key="1">
    <source>
        <dbReference type="EMBL" id="CAE7573792.1"/>
    </source>
</evidence>
<sequence>MPSPAASRPSYRFQLKPQRFREAPEPVLKSLTWKSAPSEPDARESDAFWCAAASEIADKHVKSAFGGLKEALRAFRAEKVERPPRSMPVVLALAGTSANDHHATMRRVRELLHQEVPGVCTALVRPGDFDSLAAANRRIGEQLLADTMARQSEPQEHLEHQEADAGEACDDEEDACAAASSFVRCHANSRCMTVLCVEAADAAPKDVLRDVLAYWHVNCMAASIPVVAFLGPEPGAFHHTQTVCFFDPEKVFHELLSKMKEVHSCPAVRAPDVQKRLRGIFRQRQQSVSHVLQMVCLLAANGFDHGQEALDDAERHLVRKTEGRLRMLAAEEPHDGAAKDAGSPLRDAARIYQYLECSVGRQIKVADLWASCQKNLFTSVADDAALPRFQHALTTLHWLGPGAYSSLQKRRITGHGLLTVSTHPFSPCT</sequence>